<dbReference type="PRINTS" id="PR01035">
    <property type="entry name" value="TCRTETA"/>
</dbReference>
<evidence type="ECO:0000256" key="7">
    <source>
        <dbReference type="SAM" id="Phobius"/>
    </source>
</evidence>
<evidence type="ECO:0000313" key="9">
    <source>
        <dbReference type="EMBL" id="EKE27417.1"/>
    </source>
</evidence>
<evidence type="ECO:0000256" key="4">
    <source>
        <dbReference type="ARBA" id="ARBA00022692"/>
    </source>
</evidence>
<comment type="caution">
    <text evidence="9">The sequence shown here is derived from an EMBL/GenBank/DDBJ whole genome shotgun (WGS) entry which is preliminary data.</text>
</comment>
<dbReference type="PROSITE" id="PS50850">
    <property type="entry name" value="MFS"/>
    <property type="match status" value="1"/>
</dbReference>
<feature type="transmembrane region" description="Helical" evidence="7">
    <location>
        <begin position="359"/>
        <end position="377"/>
    </location>
</feature>
<dbReference type="PANTHER" id="PTHR43414:SF6">
    <property type="entry name" value="MULTIDRUG RESISTANCE PROTEIN MDTG"/>
    <property type="match status" value="1"/>
</dbReference>
<keyword evidence="5 7" id="KW-1133">Transmembrane helix</keyword>
<dbReference type="Gene3D" id="1.20.1250.20">
    <property type="entry name" value="MFS general substrate transporter like domains"/>
    <property type="match status" value="1"/>
</dbReference>
<feature type="transmembrane region" description="Helical" evidence="7">
    <location>
        <begin position="130"/>
        <end position="153"/>
    </location>
</feature>
<protein>
    <recommendedName>
        <fullName evidence="8">Major facilitator superfamily (MFS) profile domain-containing protein</fullName>
    </recommendedName>
</protein>
<feature type="transmembrane region" description="Helical" evidence="7">
    <location>
        <begin position="243"/>
        <end position="265"/>
    </location>
</feature>
<accession>K2FZS6</accession>
<dbReference type="AlphaFoldDB" id="K2FZS6"/>
<keyword evidence="4 7" id="KW-0812">Transmembrane</keyword>
<feature type="transmembrane region" description="Helical" evidence="7">
    <location>
        <begin position="295"/>
        <end position="312"/>
    </location>
</feature>
<dbReference type="PANTHER" id="PTHR43414">
    <property type="entry name" value="MULTIDRUG RESISTANCE PROTEIN MDTG"/>
    <property type="match status" value="1"/>
</dbReference>
<gene>
    <name evidence="9" type="ORF">ACD_3C00209G0002</name>
</gene>
<feature type="transmembrane region" description="Helical" evidence="7">
    <location>
        <begin position="159"/>
        <end position="177"/>
    </location>
</feature>
<evidence type="ECO:0000256" key="3">
    <source>
        <dbReference type="ARBA" id="ARBA00022475"/>
    </source>
</evidence>
<evidence type="ECO:0000256" key="6">
    <source>
        <dbReference type="ARBA" id="ARBA00023136"/>
    </source>
</evidence>
<evidence type="ECO:0000259" key="8">
    <source>
        <dbReference type="PROSITE" id="PS50850"/>
    </source>
</evidence>
<organism evidence="9">
    <name type="scientific">uncultured bacterium</name>
    <name type="common">gcode 4</name>
    <dbReference type="NCBI Taxonomy" id="1234023"/>
    <lineage>
        <taxon>Bacteria</taxon>
        <taxon>environmental samples</taxon>
    </lineage>
</organism>
<dbReference type="GO" id="GO:0005886">
    <property type="term" value="C:plasma membrane"/>
    <property type="evidence" value="ECO:0007669"/>
    <property type="project" value="UniProtKB-SubCell"/>
</dbReference>
<comment type="subcellular location">
    <subcellularLocation>
        <location evidence="1">Cell membrane</location>
        <topology evidence="1">Multi-pass membrane protein</topology>
    </subcellularLocation>
</comment>
<evidence type="ECO:0000256" key="2">
    <source>
        <dbReference type="ARBA" id="ARBA00022448"/>
    </source>
</evidence>
<feature type="transmembrane region" description="Helical" evidence="7">
    <location>
        <begin position="99"/>
        <end position="118"/>
    </location>
</feature>
<reference evidence="9" key="1">
    <citation type="journal article" date="2012" name="Science">
        <title>Fermentation, hydrogen, and sulfur metabolism in multiple uncultivated bacterial phyla.</title>
        <authorList>
            <person name="Wrighton K.C."/>
            <person name="Thomas B.C."/>
            <person name="Sharon I."/>
            <person name="Miller C.S."/>
            <person name="Castelle C.J."/>
            <person name="VerBerkmoes N.C."/>
            <person name="Wilkins M.J."/>
            <person name="Hettich R.L."/>
            <person name="Lipton M.S."/>
            <person name="Williams K.H."/>
            <person name="Long P.E."/>
            <person name="Banfield J.F."/>
        </authorList>
    </citation>
    <scope>NUCLEOTIDE SEQUENCE [LARGE SCALE GENOMIC DNA]</scope>
</reference>
<dbReference type="Pfam" id="PF07690">
    <property type="entry name" value="MFS_1"/>
    <property type="match status" value="1"/>
</dbReference>
<evidence type="ECO:0000256" key="1">
    <source>
        <dbReference type="ARBA" id="ARBA00004651"/>
    </source>
</evidence>
<dbReference type="InterPro" id="IPR001958">
    <property type="entry name" value="Tet-R_TetA/multi-R_MdtG-like"/>
</dbReference>
<feature type="transmembrane region" description="Helical" evidence="7">
    <location>
        <begin position="71"/>
        <end position="93"/>
    </location>
</feature>
<dbReference type="GO" id="GO:0022857">
    <property type="term" value="F:transmembrane transporter activity"/>
    <property type="evidence" value="ECO:0007669"/>
    <property type="project" value="InterPro"/>
</dbReference>
<dbReference type="SUPFAM" id="SSF103473">
    <property type="entry name" value="MFS general substrate transporter"/>
    <property type="match status" value="1"/>
</dbReference>
<feature type="transmembrane region" description="Helical" evidence="7">
    <location>
        <begin position="332"/>
        <end position="353"/>
    </location>
</feature>
<keyword evidence="6 7" id="KW-0472">Membrane</keyword>
<dbReference type="InterPro" id="IPR036259">
    <property type="entry name" value="MFS_trans_sf"/>
</dbReference>
<sequence length="392" mass="47988">MNKNKLIIILVWFLDIISLWIVIPTLPALVEYYHVSEQLITHWITLYALCAFVATPILWQLSDMYWRKKILLLCVIWSFLSSLMIPIFTTYFMFLLARFVNWFTGWNIWILQSIITDISKTKEERMKNMWVIWAMFAWWFIFWPLLWAMLLHFWAMVPYWLMAIFSLIEIIVIVVLFEETNQHIKKRKMKFNLVKQIWSHLKVPRLNYFMISFFLLIAAFNIYQSMIPLYLSKYYWVSWSFSWYVMAASWFILALNQLFLMRWFWLKKFSTNQLIFIINFWLIFFFLLLTFIKPLYLFIWILIFLLPFRALLNPVYQSEIMEYTEIHERWEIMWILTSLQSLWMFIWPLLGWILLDKNISIFGFSALFIALSLALVFKMIKVSDPKEEIAQW</sequence>
<feature type="domain" description="Major facilitator superfamily (MFS) profile" evidence="8">
    <location>
        <begin position="4"/>
        <end position="384"/>
    </location>
</feature>
<feature type="transmembrane region" description="Helical" evidence="7">
    <location>
        <begin position="40"/>
        <end position="59"/>
    </location>
</feature>
<dbReference type="EMBL" id="AMFJ01000483">
    <property type="protein sequence ID" value="EKE27417.1"/>
    <property type="molecule type" value="Genomic_DNA"/>
</dbReference>
<name>K2FZS6_9BACT</name>
<keyword evidence="2" id="KW-0813">Transport</keyword>
<dbReference type="InterPro" id="IPR011701">
    <property type="entry name" value="MFS"/>
</dbReference>
<feature type="transmembrane region" description="Helical" evidence="7">
    <location>
        <begin position="206"/>
        <end position="223"/>
    </location>
</feature>
<feature type="transmembrane region" description="Helical" evidence="7">
    <location>
        <begin position="7"/>
        <end position="28"/>
    </location>
</feature>
<keyword evidence="3" id="KW-1003">Cell membrane</keyword>
<dbReference type="InterPro" id="IPR020846">
    <property type="entry name" value="MFS_dom"/>
</dbReference>
<proteinExistence type="predicted"/>
<feature type="transmembrane region" description="Helical" evidence="7">
    <location>
        <begin position="272"/>
        <end position="289"/>
    </location>
</feature>
<evidence type="ECO:0000256" key="5">
    <source>
        <dbReference type="ARBA" id="ARBA00022989"/>
    </source>
</evidence>